<reference evidence="1 2" key="1">
    <citation type="journal article" date="2013" name="Extremophiles">
        <title>Genomic analysis of cold-active Colwelliaphage 9A and psychrophilic phage-host interactions.</title>
        <authorList>
            <person name="Colangelo-Lillis J.R."/>
            <person name="Deming J.W."/>
        </authorList>
    </citation>
    <scope>NUCLEOTIDE SEQUENCE [LARGE SCALE GENOMIC DNA]</scope>
    <source>
        <strain evidence="1">9A</strain>
    </source>
</reference>
<dbReference type="EMBL" id="HQ317390">
    <property type="protein sequence ID" value="AFK66728.1"/>
    <property type="molecule type" value="Genomic_DNA"/>
</dbReference>
<evidence type="ECO:0000313" key="1">
    <source>
        <dbReference type="EMBL" id="AFK66728.1"/>
    </source>
</evidence>
<keyword evidence="2" id="KW-1185">Reference proteome</keyword>
<gene>
    <name evidence="1" type="ORF">COPG_00132</name>
</gene>
<protein>
    <submittedName>
        <fullName evidence="1">Uncharacterized protein</fullName>
    </submittedName>
</protein>
<evidence type="ECO:0000313" key="2">
    <source>
        <dbReference type="Proteomes" id="UP000005266"/>
    </source>
</evidence>
<dbReference type="RefSeq" id="YP_006489318.1">
    <property type="nucleotide sequence ID" value="NC_018088.1"/>
</dbReference>
<name>I3UML3_9CAUD</name>
<dbReference type="KEGG" id="vg:13165549"/>
<accession>I3UML3</accession>
<proteinExistence type="predicted"/>
<organism evidence="1 2">
    <name type="scientific">Colwellia phage 9A</name>
    <dbReference type="NCBI Taxonomy" id="765765"/>
    <lineage>
        <taxon>Viruses</taxon>
        <taxon>Duplodnaviria</taxon>
        <taxon>Heunggongvirae</taxon>
        <taxon>Uroviricota</taxon>
        <taxon>Caudoviricetes</taxon>
        <taxon>Franklinbayvirus</taxon>
        <taxon>Franklinbayvirus fv9A</taxon>
    </lineage>
</organism>
<dbReference type="Proteomes" id="UP000005266">
    <property type="component" value="Segment"/>
</dbReference>
<dbReference type="GeneID" id="13165549"/>
<sequence>MSPVNPNTAPQPITAVLMPHMVQALAMALLTQWRELEHVQREQPLQKIDFITLIQCFSKLGLSRVADVLLKNDTEYLKTHLFNTEPHVIAQYMILTNGQYPVNHGDLKRIVK</sequence>